<feature type="domain" description="Solute-binding protein family 5" evidence="3">
    <location>
        <begin position="76"/>
        <end position="445"/>
    </location>
</feature>
<dbReference type="Pfam" id="PF00496">
    <property type="entry name" value="SBP_bac_5"/>
    <property type="match status" value="1"/>
</dbReference>
<dbReference type="GO" id="GO:1904680">
    <property type="term" value="F:peptide transmembrane transporter activity"/>
    <property type="evidence" value="ECO:0007669"/>
    <property type="project" value="TreeGrafter"/>
</dbReference>
<dbReference type="PANTHER" id="PTHR30290">
    <property type="entry name" value="PERIPLASMIC BINDING COMPONENT OF ABC TRANSPORTER"/>
    <property type="match status" value="1"/>
</dbReference>
<dbReference type="PIRSF" id="PIRSF002741">
    <property type="entry name" value="MppA"/>
    <property type="match status" value="1"/>
</dbReference>
<dbReference type="Gene3D" id="3.10.105.10">
    <property type="entry name" value="Dipeptide-binding Protein, Domain 3"/>
    <property type="match status" value="1"/>
</dbReference>
<name>A0A2G6KDU5_9BACT</name>
<protein>
    <recommendedName>
        <fullName evidence="3">Solute-binding protein family 5 domain-containing protein</fullName>
    </recommendedName>
</protein>
<dbReference type="PANTHER" id="PTHR30290:SF38">
    <property type="entry name" value="D,D-DIPEPTIDE-BINDING PERIPLASMIC PROTEIN DDPA-RELATED"/>
    <property type="match status" value="1"/>
</dbReference>
<sequence length="524" mass="59272">MKRSISCSLILVMACLLAVSPVIFAEEPKSGGTLQIAVAADTWSFDPIHIQTTEGDRIILGAIGESLYHWSVKKGEYEPWLATALPEISEDGRTYLIPIRQGVKFHDGTTFDAHDMVYSINRILNPDNKAYIHKKYTDILDAVEAVDDYTLKIVLKVPDNAFMGKLQSRDLCPVSQEAVEAAGEDYGTKVVVGTGPFKFVEWLQGERVVVERFDEYWQKGIPYLDKVVYKIIPEESTALMQFRLGEVHIIGDIARKDIATLKEDENLVVELVTGIQHEQIYLNTARPPFDDLRVRQALSHAIDRQAIVDGVFEGYAEISSGPYHSWFWTHNPEWKQPYPYDPEKARALLEEAGYGPSNPLKFELIATNQDMFVDQSIMVQAFMADVGAEVEVTPLDKSTVFDRIYVRKAFEGKPEMYMAALEDWGSSVVDPEDASERLFSSGSGSNKCFYSNPEVDKLFEEVNFVKTLDEQKEIYYKTEELIAKDVPTVWICNPLDATGYLKVVKGFKPDGRYRLPLAKVWLSE</sequence>
<dbReference type="Gene3D" id="3.40.190.10">
    <property type="entry name" value="Periplasmic binding protein-like II"/>
    <property type="match status" value="1"/>
</dbReference>
<evidence type="ECO:0000313" key="5">
    <source>
        <dbReference type="Proteomes" id="UP000230821"/>
    </source>
</evidence>
<dbReference type="PROSITE" id="PS51257">
    <property type="entry name" value="PROKAR_LIPOPROTEIN"/>
    <property type="match status" value="1"/>
</dbReference>
<evidence type="ECO:0000259" key="3">
    <source>
        <dbReference type="Pfam" id="PF00496"/>
    </source>
</evidence>
<evidence type="ECO:0000313" key="4">
    <source>
        <dbReference type="EMBL" id="PIE33805.1"/>
    </source>
</evidence>
<keyword evidence="1 2" id="KW-0732">Signal</keyword>
<dbReference type="AlphaFoldDB" id="A0A2G6KDU5"/>
<proteinExistence type="predicted"/>
<feature type="signal peptide" evidence="2">
    <location>
        <begin position="1"/>
        <end position="25"/>
    </location>
</feature>
<comment type="caution">
    <text evidence="4">The sequence shown here is derived from an EMBL/GenBank/DDBJ whole genome shotgun (WGS) entry which is preliminary data.</text>
</comment>
<dbReference type="SUPFAM" id="SSF53850">
    <property type="entry name" value="Periplasmic binding protein-like II"/>
    <property type="match status" value="1"/>
</dbReference>
<accession>A0A2G6KDU5</accession>
<dbReference type="InterPro" id="IPR030678">
    <property type="entry name" value="Peptide/Ni-bd"/>
</dbReference>
<dbReference type="GO" id="GO:0043190">
    <property type="term" value="C:ATP-binding cassette (ABC) transporter complex"/>
    <property type="evidence" value="ECO:0007669"/>
    <property type="project" value="InterPro"/>
</dbReference>
<evidence type="ECO:0000256" key="1">
    <source>
        <dbReference type="ARBA" id="ARBA00022729"/>
    </source>
</evidence>
<dbReference type="GO" id="GO:0015833">
    <property type="term" value="P:peptide transport"/>
    <property type="evidence" value="ECO:0007669"/>
    <property type="project" value="TreeGrafter"/>
</dbReference>
<dbReference type="EMBL" id="PDSK01000094">
    <property type="protein sequence ID" value="PIE33805.1"/>
    <property type="molecule type" value="Genomic_DNA"/>
</dbReference>
<dbReference type="GO" id="GO:0042597">
    <property type="term" value="C:periplasmic space"/>
    <property type="evidence" value="ECO:0007669"/>
    <property type="project" value="UniProtKB-ARBA"/>
</dbReference>
<evidence type="ECO:0000256" key="2">
    <source>
        <dbReference type="SAM" id="SignalP"/>
    </source>
</evidence>
<gene>
    <name evidence="4" type="ORF">CSA56_09845</name>
</gene>
<dbReference type="InterPro" id="IPR039424">
    <property type="entry name" value="SBP_5"/>
</dbReference>
<organism evidence="4 5">
    <name type="scientific">candidate division KSB3 bacterium</name>
    <dbReference type="NCBI Taxonomy" id="2044937"/>
    <lineage>
        <taxon>Bacteria</taxon>
        <taxon>candidate division KSB3</taxon>
    </lineage>
</organism>
<dbReference type="Proteomes" id="UP000230821">
    <property type="component" value="Unassembled WGS sequence"/>
</dbReference>
<feature type="chain" id="PRO_5013687467" description="Solute-binding protein family 5 domain-containing protein" evidence="2">
    <location>
        <begin position="26"/>
        <end position="524"/>
    </location>
</feature>
<dbReference type="InterPro" id="IPR000914">
    <property type="entry name" value="SBP_5_dom"/>
</dbReference>
<dbReference type="CDD" id="cd00995">
    <property type="entry name" value="PBP2_NikA_DppA_OppA_like"/>
    <property type="match status" value="1"/>
</dbReference>
<reference evidence="4 5" key="1">
    <citation type="submission" date="2017-10" db="EMBL/GenBank/DDBJ databases">
        <title>Novel microbial diversity and functional potential in the marine mammal oral microbiome.</title>
        <authorList>
            <person name="Dudek N.K."/>
            <person name="Sun C.L."/>
            <person name="Burstein D."/>
            <person name="Kantor R.S."/>
            <person name="Aliaga Goltsman D.S."/>
            <person name="Bik E.M."/>
            <person name="Thomas B.C."/>
            <person name="Banfield J.F."/>
            <person name="Relman D.A."/>
        </authorList>
    </citation>
    <scope>NUCLEOTIDE SEQUENCE [LARGE SCALE GENOMIC DNA]</scope>
    <source>
        <strain evidence="4">DOLJORAL78_47_16</strain>
    </source>
</reference>